<name>A0A127QLB1_9BURK</name>
<reference evidence="5 6" key="1">
    <citation type="submission" date="2015-11" db="EMBL/GenBank/DDBJ databases">
        <title>Exploring the genomic traits of fungus-feeding bacterial genus Collimonas.</title>
        <authorList>
            <person name="Song C."/>
            <person name="Schmidt R."/>
            <person name="de Jager V."/>
            <person name="Krzyzanowska D."/>
            <person name="Jongedijk E."/>
            <person name="Cankar K."/>
            <person name="Beekwilder J."/>
            <person name="van Veen A."/>
            <person name="de Boer W."/>
            <person name="van Veen J.A."/>
            <person name="Garbeva P."/>
        </authorList>
    </citation>
    <scope>NUCLEOTIDE SEQUENCE [LARGE SCALE GENOMIC DNA]</scope>
    <source>
        <strain evidence="5 6">Ter282</strain>
    </source>
</reference>
<gene>
    <name evidence="5" type="ORF">CAter282_2881</name>
</gene>
<evidence type="ECO:0000313" key="5">
    <source>
        <dbReference type="EMBL" id="AMP10605.1"/>
    </source>
</evidence>
<dbReference type="GO" id="GO:0015627">
    <property type="term" value="C:type II protein secretion system complex"/>
    <property type="evidence" value="ECO:0007669"/>
    <property type="project" value="TreeGrafter"/>
</dbReference>
<evidence type="ECO:0000259" key="4">
    <source>
        <dbReference type="Pfam" id="PF13629"/>
    </source>
</evidence>
<dbReference type="PANTHER" id="PTHR30332:SF17">
    <property type="entry name" value="TYPE IV PILIATION SYSTEM PROTEIN DR_0774-RELATED"/>
    <property type="match status" value="1"/>
</dbReference>
<dbReference type="InterPro" id="IPR004846">
    <property type="entry name" value="T2SS/T3SS_dom"/>
</dbReference>
<dbReference type="Pfam" id="PF13629">
    <property type="entry name" value="T2SS-T3SS_pil_N"/>
    <property type="match status" value="1"/>
</dbReference>
<feature type="chain" id="PRO_5007277983" evidence="2">
    <location>
        <begin position="19"/>
        <end position="441"/>
    </location>
</feature>
<proteinExistence type="inferred from homology"/>
<evidence type="ECO:0000313" key="6">
    <source>
        <dbReference type="Proteomes" id="UP000071778"/>
    </source>
</evidence>
<evidence type="ECO:0000259" key="3">
    <source>
        <dbReference type="Pfam" id="PF00263"/>
    </source>
</evidence>
<feature type="signal peptide" evidence="2">
    <location>
        <begin position="1"/>
        <end position="18"/>
    </location>
</feature>
<evidence type="ECO:0000256" key="2">
    <source>
        <dbReference type="SAM" id="SignalP"/>
    </source>
</evidence>
<dbReference type="GO" id="GO:0009306">
    <property type="term" value="P:protein secretion"/>
    <property type="evidence" value="ECO:0007669"/>
    <property type="project" value="InterPro"/>
</dbReference>
<feature type="domain" description="Type II/III secretion system secretin-like" evidence="3">
    <location>
        <begin position="244"/>
        <end position="398"/>
    </location>
</feature>
<comment type="similarity">
    <text evidence="1">Belongs to the bacterial secretin family.</text>
</comment>
<protein>
    <submittedName>
        <fullName evidence="5">Bacterial type II and III secretion system family protein</fullName>
    </submittedName>
</protein>
<dbReference type="EMBL" id="CP013235">
    <property type="protein sequence ID" value="AMP10605.1"/>
    <property type="molecule type" value="Genomic_DNA"/>
</dbReference>
<dbReference type="PRINTS" id="PR00811">
    <property type="entry name" value="BCTERIALGSPD"/>
</dbReference>
<dbReference type="InterPro" id="IPR032789">
    <property type="entry name" value="T2SS-T3SS_pil_N"/>
</dbReference>
<dbReference type="RefSeq" id="WP_128083077.1">
    <property type="nucleotide sequence ID" value="NZ_CP013233.1"/>
</dbReference>
<feature type="domain" description="Pilus formation protein N-terminal" evidence="4">
    <location>
        <begin position="27"/>
        <end position="86"/>
    </location>
</feature>
<keyword evidence="6" id="KW-1185">Reference proteome</keyword>
<dbReference type="Proteomes" id="UP000071778">
    <property type="component" value="Chromosome"/>
</dbReference>
<organism evidence="5 6">
    <name type="scientific">Collimonas arenae</name>
    <dbReference type="NCBI Taxonomy" id="279058"/>
    <lineage>
        <taxon>Bacteria</taxon>
        <taxon>Pseudomonadati</taxon>
        <taxon>Pseudomonadota</taxon>
        <taxon>Betaproteobacteria</taxon>
        <taxon>Burkholderiales</taxon>
        <taxon>Oxalobacteraceae</taxon>
        <taxon>Collimonas</taxon>
    </lineage>
</organism>
<dbReference type="PANTHER" id="PTHR30332">
    <property type="entry name" value="PROBABLE GENERAL SECRETION PATHWAY PROTEIN D"/>
    <property type="match status" value="1"/>
</dbReference>
<evidence type="ECO:0000256" key="1">
    <source>
        <dbReference type="RuleBase" id="RU004003"/>
    </source>
</evidence>
<accession>A0A127QLB1</accession>
<dbReference type="OrthoDB" id="9775455at2"/>
<dbReference type="PATRIC" id="fig|279058.18.peg.2836"/>
<dbReference type="Pfam" id="PF00263">
    <property type="entry name" value="Secretin"/>
    <property type="match status" value="1"/>
</dbReference>
<sequence length="441" mass="47122">MIRLFLCILCALPALVLAKPAINSDAEIEMFSGEARVFPLDATRIAVGNGTVIAVSTMDNKQILVLANKAGSSTLHLWLKDGTQRDMTVYVNDASMKKILDDINKLLVNVDNVTARIAGTKIVLEGDMVSDENQARVQAIATMYGDMVANFVGKVGMEKMVYLDIKVLELSSKGSRDLGIRWDSQINGPAAGVLADPVGNSLYRYIPDPTTSGINMGQGFPNKVWPPKGFISLASIITSKINLLVENGEAAMLAAPNLTTRSGGTAKFIAGGELPLPVRDGLGNVTVTFKEYGIIVTVNPVTDKAGTIYAKVDIEVSSIDQSVAVAGIPGLLKRQTTTEFNSRDGETVVLSGLYSYQTTTDAQKVPGFGDVPLLGGLFRNKTTGVDTRDLAVVITPRISTPTSTIDRGPKDVNAEALYQFDKKLQEKTPMPVAPGKLTVTD</sequence>
<dbReference type="InterPro" id="IPR001775">
    <property type="entry name" value="GspD/PilQ"/>
</dbReference>
<dbReference type="InterPro" id="IPR050810">
    <property type="entry name" value="Bact_Secretion_Sys_Channel"/>
</dbReference>
<keyword evidence="2" id="KW-0732">Signal</keyword>
<dbReference type="AlphaFoldDB" id="A0A127QLB1"/>